<dbReference type="Proteomes" id="UP000662747">
    <property type="component" value="Chromosome"/>
</dbReference>
<evidence type="ECO:0000259" key="3">
    <source>
        <dbReference type="Pfam" id="PF01494"/>
    </source>
</evidence>
<proteinExistence type="predicted"/>
<dbReference type="InterPro" id="IPR002938">
    <property type="entry name" value="FAD-bd"/>
</dbReference>
<name>A0ABX7P649_9BACT</name>
<dbReference type="PANTHER" id="PTHR13789:SF309">
    <property type="entry name" value="PUTATIVE (AFU_ORTHOLOGUE AFUA_6G14510)-RELATED"/>
    <property type="match status" value="1"/>
</dbReference>
<dbReference type="Pfam" id="PF01494">
    <property type="entry name" value="FAD_binding_3"/>
    <property type="match status" value="1"/>
</dbReference>
<keyword evidence="2 4" id="KW-0503">Monooxygenase</keyword>
<organism evidence="4 5">
    <name type="scientific">Pyxidicoccus parkwayensis</name>
    <dbReference type="NCBI Taxonomy" id="2813578"/>
    <lineage>
        <taxon>Bacteria</taxon>
        <taxon>Pseudomonadati</taxon>
        <taxon>Myxococcota</taxon>
        <taxon>Myxococcia</taxon>
        <taxon>Myxococcales</taxon>
        <taxon>Cystobacterineae</taxon>
        <taxon>Myxococcaceae</taxon>
        <taxon>Pyxidicoccus</taxon>
    </lineage>
</organism>
<dbReference type="InterPro" id="IPR050493">
    <property type="entry name" value="FAD-dep_Monooxygenase_BioMet"/>
</dbReference>
<dbReference type="PRINTS" id="PR00420">
    <property type="entry name" value="RNGMNOXGNASE"/>
</dbReference>
<reference evidence="4 5" key="1">
    <citation type="submission" date="2021-02" db="EMBL/GenBank/DDBJ databases">
        <title>De Novo genome assembly of isolated myxobacteria.</title>
        <authorList>
            <person name="Stevens D.C."/>
        </authorList>
    </citation>
    <scope>NUCLEOTIDE SEQUENCE [LARGE SCALE GENOMIC DNA]</scope>
    <source>
        <strain evidence="5">SCPEA02</strain>
    </source>
</reference>
<evidence type="ECO:0000313" key="5">
    <source>
        <dbReference type="Proteomes" id="UP000662747"/>
    </source>
</evidence>
<accession>A0ABX7P649</accession>
<keyword evidence="1" id="KW-0560">Oxidoreductase</keyword>
<keyword evidence="5" id="KW-1185">Reference proteome</keyword>
<sequence length="395" mass="42380">MNVVIIGGGVAGVASAIALRQQGFSVQVLERHREKTNIGAGIVVWPNAAFVLDRLGVLAEMEAVSGRPVAMRRRSNTGEDLGSLDITLIDSQMGYPSLSVLRTDFQDILLRRLSSLGVEVDYGAAVERLVTSEAGMASVRLATGEVIEADIIIGADGRMASRARLYVNGDNAPVYQGFINWIGVVESDAPMFDDIAVTDYWGVGERFGIVPVSAHKGYWAGGAASMAIQANAPDRYKAEVEALFASWPEAVRRVIDATPAQRINKIHVHDHDPMARWHRDKVIAIGDASHASLPTSGQGACQALEDGWHLANCLAGHPGDPRRAFEAFTGLRFEKTRGVTMAGRAIAASLFSRDAQACLRRNEASKASDFSALAAGMARGWSQHLPLAPTRNQGL</sequence>
<gene>
    <name evidence="4" type="ORF">JY651_13845</name>
</gene>
<dbReference type="GO" id="GO:0004497">
    <property type="term" value="F:monooxygenase activity"/>
    <property type="evidence" value="ECO:0007669"/>
    <property type="project" value="UniProtKB-KW"/>
</dbReference>
<dbReference type="InterPro" id="IPR036188">
    <property type="entry name" value="FAD/NAD-bd_sf"/>
</dbReference>
<evidence type="ECO:0000313" key="4">
    <source>
        <dbReference type="EMBL" id="QSQ25941.1"/>
    </source>
</evidence>
<protein>
    <submittedName>
        <fullName evidence="4">FAD-dependent monooxygenase</fullName>
    </submittedName>
</protein>
<evidence type="ECO:0000256" key="1">
    <source>
        <dbReference type="ARBA" id="ARBA00023002"/>
    </source>
</evidence>
<dbReference type="Gene3D" id="3.50.50.60">
    <property type="entry name" value="FAD/NAD(P)-binding domain"/>
    <property type="match status" value="1"/>
</dbReference>
<feature type="domain" description="FAD-binding" evidence="3">
    <location>
        <begin position="2"/>
        <end position="315"/>
    </location>
</feature>
<evidence type="ECO:0000256" key="2">
    <source>
        <dbReference type="ARBA" id="ARBA00023033"/>
    </source>
</evidence>
<dbReference type="PANTHER" id="PTHR13789">
    <property type="entry name" value="MONOOXYGENASE"/>
    <property type="match status" value="1"/>
</dbReference>
<dbReference type="SUPFAM" id="SSF51905">
    <property type="entry name" value="FAD/NAD(P)-binding domain"/>
    <property type="match status" value="1"/>
</dbReference>
<dbReference type="RefSeq" id="WP_206727492.1">
    <property type="nucleotide sequence ID" value="NZ_CP071090.1"/>
</dbReference>
<dbReference type="EMBL" id="CP071090">
    <property type="protein sequence ID" value="QSQ25941.1"/>
    <property type="molecule type" value="Genomic_DNA"/>
</dbReference>